<accession>X8CMP2</accession>
<dbReference type="PANTHER" id="PTHR43391:SF82">
    <property type="entry name" value="OXIDOREDUCTASE SADH-RELATED"/>
    <property type="match status" value="1"/>
</dbReference>
<evidence type="ECO:0000313" key="4">
    <source>
        <dbReference type="EMBL" id="EUA57349.1"/>
    </source>
</evidence>
<dbReference type="GO" id="GO:0016491">
    <property type="term" value="F:oxidoreductase activity"/>
    <property type="evidence" value="ECO:0007669"/>
    <property type="project" value="UniProtKB-KW"/>
</dbReference>
<proteinExistence type="inferred from homology"/>
<dbReference type="PRINTS" id="PR00081">
    <property type="entry name" value="GDHRDH"/>
</dbReference>
<dbReference type="PATRIC" id="fig|1299331.3.peg.462"/>
<protein>
    <submittedName>
        <fullName evidence="4">Short chain dehydrogenase family protein</fullName>
    </submittedName>
</protein>
<evidence type="ECO:0000313" key="5">
    <source>
        <dbReference type="Proteomes" id="UP000020825"/>
    </source>
</evidence>
<comment type="caution">
    <text evidence="4">The sequence shown here is derived from an EMBL/GenBank/DDBJ whole genome shotgun (WGS) entry which is preliminary data.</text>
</comment>
<evidence type="ECO:0000256" key="3">
    <source>
        <dbReference type="RuleBase" id="RU000363"/>
    </source>
</evidence>
<dbReference type="InterPro" id="IPR002347">
    <property type="entry name" value="SDR_fam"/>
</dbReference>
<dbReference type="FunFam" id="3.40.50.720:FF:000084">
    <property type="entry name" value="Short-chain dehydrogenase reductase"/>
    <property type="match status" value="1"/>
</dbReference>
<dbReference type="EMBL" id="JAOG01000001">
    <property type="protein sequence ID" value="EUA57349.1"/>
    <property type="molecule type" value="Genomic_DNA"/>
</dbReference>
<dbReference type="InterPro" id="IPR020904">
    <property type="entry name" value="Sc_DH/Rdtase_CS"/>
</dbReference>
<dbReference type="Pfam" id="PF00106">
    <property type="entry name" value="adh_short"/>
    <property type="match status" value="1"/>
</dbReference>
<dbReference type="PRINTS" id="PR00080">
    <property type="entry name" value="SDRFAMILY"/>
</dbReference>
<name>X8CMP2_MYCIT</name>
<gene>
    <name evidence="4" type="ORF">I550_0474</name>
</gene>
<organism evidence="4 5">
    <name type="scientific">Mycobacterium intracellulare 1956</name>
    <dbReference type="NCBI Taxonomy" id="1299331"/>
    <lineage>
        <taxon>Bacteria</taxon>
        <taxon>Bacillati</taxon>
        <taxon>Actinomycetota</taxon>
        <taxon>Actinomycetes</taxon>
        <taxon>Mycobacteriales</taxon>
        <taxon>Mycobacteriaceae</taxon>
        <taxon>Mycobacterium</taxon>
        <taxon>Mycobacterium avium complex (MAC)</taxon>
    </lineage>
</organism>
<dbReference type="Gene3D" id="3.40.50.720">
    <property type="entry name" value="NAD(P)-binding Rossmann-like Domain"/>
    <property type="match status" value="1"/>
</dbReference>
<dbReference type="AlphaFoldDB" id="X8CMP2"/>
<evidence type="ECO:0000256" key="1">
    <source>
        <dbReference type="ARBA" id="ARBA00006484"/>
    </source>
</evidence>
<dbReference type="InterPro" id="IPR036291">
    <property type="entry name" value="NAD(P)-bd_dom_sf"/>
</dbReference>
<sequence length="278" mass="29582">MMDSLESKVAVVTGAASGIGLGMAREFGHQGMRVVLSDVSEEALHNAATELQSDGIDCFGQIADVRSSAAVEALAQAAVDACGHVHVICNNAGVVPFGRQWELSEQDWAWAIDVCLWGVINGVRAFVPRMLACAEPCHVVNTASMGGLLSAPFIGPYAAAKHGVVGLSKSLRVELGGTNVGVTVVCPGHVRTNLARTMRQRPDGQPRVVSTDLDDFRNFLETGEQDEHSMDPADVGKLVVHAIQTNQFWLLPNAAPQLPVVEQDFQEMRASNSSLAAE</sequence>
<reference evidence="4 5" key="1">
    <citation type="submission" date="2013-12" db="EMBL/GenBank/DDBJ databases">
        <authorList>
            <person name="Zelazny A."/>
            <person name="Olivier K."/>
            <person name="Holland S."/>
            <person name="Lenaerts A."/>
            <person name="Ordway D."/>
            <person name="DeGroote M.A."/>
            <person name="Parker T."/>
            <person name="Sizemore C."/>
            <person name="Tallon L.J."/>
            <person name="Sadzewicz L.K."/>
            <person name="Sengamalay N."/>
            <person name="Fraser C.M."/>
            <person name="Hine E."/>
            <person name="Shefchek K.A."/>
            <person name="Das S.P."/>
            <person name="Tettelin H."/>
        </authorList>
    </citation>
    <scope>NUCLEOTIDE SEQUENCE [LARGE SCALE GENOMIC DNA]</scope>
    <source>
        <strain evidence="4 5">1956</strain>
    </source>
</reference>
<dbReference type="PROSITE" id="PS00061">
    <property type="entry name" value="ADH_SHORT"/>
    <property type="match status" value="1"/>
</dbReference>
<dbReference type="SUPFAM" id="SSF51735">
    <property type="entry name" value="NAD(P)-binding Rossmann-fold domains"/>
    <property type="match status" value="1"/>
</dbReference>
<dbReference type="Proteomes" id="UP000020825">
    <property type="component" value="Unassembled WGS sequence"/>
</dbReference>
<evidence type="ECO:0000256" key="2">
    <source>
        <dbReference type="ARBA" id="ARBA00023002"/>
    </source>
</evidence>
<dbReference type="PANTHER" id="PTHR43391">
    <property type="entry name" value="RETINOL DEHYDROGENASE-RELATED"/>
    <property type="match status" value="1"/>
</dbReference>
<dbReference type="CDD" id="cd05233">
    <property type="entry name" value="SDR_c"/>
    <property type="match status" value="1"/>
</dbReference>
<keyword evidence="2" id="KW-0560">Oxidoreductase</keyword>
<comment type="similarity">
    <text evidence="1 3">Belongs to the short-chain dehydrogenases/reductases (SDR) family.</text>
</comment>